<gene>
    <name evidence="2" type="ORF">AVDCRST_MAG12-3014</name>
</gene>
<dbReference type="AlphaFoldDB" id="A0A6J4SVX7"/>
<organism evidence="2">
    <name type="scientific">uncultured Rubrobacteraceae bacterium</name>
    <dbReference type="NCBI Taxonomy" id="349277"/>
    <lineage>
        <taxon>Bacteria</taxon>
        <taxon>Bacillati</taxon>
        <taxon>Actinomycetota</taxon>
        <taxon>Rubrobacteria</taxon>
        <taxon>Rubrobacterales</taxon>
        <taxon>Rubrobacteraceae</taxon>
        <taxon>environmental samples</taxon>
    </lineage>
</organism>
<accession>A0A6J4SVX7</accession>
<feature type="compositionally biased region" description="Basic residues" evidence="1">
    <location>
        <begin position="34"/>
        <end position="62"/>
    </location>
</feature>
<feature type="non-terminal residue" evidence="2">
    <location>
        <position position="62"/>
    </location>
</feature>
<protein>
    <submittedName>
        <fullName evidence="2">Uncharacterized protein</fullName>
    </submittedName>
</protein>
<evidence type="ECO:0000313" key="2">
    <source>
        <dbReference type="EMBL" id="CAA9506985.1"/>
    </source>
</evidence>
<feature type="non-terminal residue" evidence="2">
    <location>
        <position position="1"/>
    </location>
</feature>
<reference evidence="2" key="1">
    <citation type="submission" date="2020-02" db="EMBL/GenBank/DDBJ databases">
        <authorList>
            <person name="Meier V. D."/>
        </authorList>
    </citation>
    <scope>NUCLEOTIDE SEQUENCE</scope>
    <source>
        <strain evidence="2">AVDCRST_MAG12</strain>
    </source>
</reference>
<feature type="compositionally biased region" description="Basic and acidic residues" evidence="1">
    <location>
        <begin position="1"/>
        <end position="16"/>
    </location>
</feature>
<dbReference type="EMBL" id="CADCVK010000422">
    <property type="protein sequence ID" value="CAA9506985.1"/>
    <property type="molecule type" value="Genomic_DNA"/>
</dbReference>
<sequence>ERETRRPRRTGGDARGRPAPLSRRAALGEGVWDRRRRPGPRGRRRAPRGRGWARPRHARAKM</sequence>
<evidence type="ECO:0000256" key="1">
    <source>
        <dbReference type="SAM" id="MobiDB-lite"/>
    </source>
</evidence>
<name>A0A6J4SVX7_9ACTN</name>
<proteinExistence type="predicted"/>
<feature type="region of interest" description="Disordered" evidence="1">
    <location>
        <begin position="1"/>
        <end position="62"/>
    </location>
</feature>